<dbReference type="Proteomes" id="UP000030428">
    <property type="component" value="Unassembled WGS sequence"/>
</dbReference>
<dbReference type="InterPro" id="IPR036736">
    <property type="entry name" value="ACP-like_sf"/>
</dbReference>
<dbReference type="EMBL" id="JSZA02000099">
    <property type="protein sequence ID" value="KHD06664.1"/>
    <property type="molecule type" value="Genomic_DNA"/>
</dbReference>
<proteinExistence type="predicted"/>
<evidence type="ECO:0000313" key="2">
    <source>
        <dbReference type="EMBL" id="KHD06664.1"/>
    </source>
</evidence>
<evidence type="ECO:0000259" key="1">
    <source>
        <dbReference type="Pfam" id="PF00550"/>
    </source>
</evidence>
<organism evidence="2 3">
    <name type="scientific">Candidatus Thiomargarita nelsonii</name>
    <dbReference type="NCBI Taxonomy" id="1003181"/>
    <lineage>
        <taxon>Bacteria</taxon>
        <taxon>Pseudomonadati</taxon>
        <taxon>Pseudomonadota</taxon>
        <taxon>Gammaproteobacteria</taxon>
        <taxon>Thiotrichales</taxon>
        <taxon>Thiotrichaceae</taxon>
        <taxon>Thiomargarita</taxon>
    </lineage>
</organism>
<dbReference type="Gene3D" id="1.10.1200.10">
    <property type="entry name" value="ACP-like"/>
    <property type="match status" value="1"/>
</dbReference>
<name>A0A0A6P8R6_9GAMM</name>
<feature type="domain" description="Carrier" evidence="1">
    <location>
        <begin position="8"/>
        <end position="75"/>
    </location>
</feature>
<gene>
    <name evidence="2" type="ORF">PN36_21785</name>
</gene>
<comment type="caution">
    <text evidence="2">The sequence shown here is derived from an EMBL/GenBank/DDBJ whole genome shotgun (WGS) entry which is preliminary data.</text>
</comment>
<dbReference type="AlphaFoldDB" id="A0A0A6P8R6"/>
<keyword evidence="3" id="KW-1185">Reference proteome</keyword>
<protein>
    <recommendedName>
        <fullName evidence="1">Carrier domain-containing protein</fullName>
    </recommendedName>
</protein>
<dbReference type="Pfam" id="PF00550">
    <property type="entry name" value="PP-binding"/>
    <property type="match status" value="1"/>
</dbReference>
<dbReference type="InterPro" id="IPR009081">
    <property type="entry name" value="PP-bd_ACP"/>
</dbReference>
<accession>A0A0A6P8R6</accession>
<evidence type="ECO:0000313" key="3">
    <source>
        <dbReference type="Proteomes" id="UP000030428"/>
    </source>
</evidence>
<reference evidence="2 3" key="1">
    <citation type="journal article" date="2016" name="Front. Microbiol.">
        <title>Single-Cell (Meta-)Genomics of a Dimorphic Candidatus Thiomargarita nelsonii Reveals Genomic Plasticity.</title>
        <authorList>
            <person name="Flood B.E."/>
            <person name="Fliss P."/>
            <person name="Jones D.S."/>
            <person name="Dick G.J."/>
            <person name="Jain S."/>
            <person name="Kaster A.K."/>
            <person name="Winkel M."/>
            <person name="Mussmann M."/>
            <person name="Bailey J."/>
        </authorList>
    </citation>
    <scope>NUCLEOTIDE SEQUENCE [LARGE SCALE GENOMIC DNA]</scope>
    <source>
        <strain evidence="2">Hydrate Ridge</strain>
    </source>
</reference>
<dbReference type="SUPFAM" id="SSF47336">
    <property type="entry name" value="ACP-like"/>
    <property type="match status" value="1"/>
</dbReference>
<sequence>MYGKVKNQLVEFVCKNYMVTENEIDFDQSLVDQGIIDSFGLVEMSAFIQDVFDIKIEESDLTKNNFGSINKISSYVERRLKG</sequence>